<dbReference type="PANTHER" id="PTHR12735:SF27">
    <property type="entry name" value="BOLA-LIKE PROTEIN 2"/>
    <property type="match status" value="1"/>
</dbReference>
<comment type="similarity">
    <text evidence="1">Belongs to the BolA/IbaG family.</text>
</comment>
<reference evidence="2 3" key="1">
    <citation type="journal article" date="2020" name="bioRxiv">
        <title>Metabolic contributions of an alphaproteobacterial endosymbiont in the apicomplexan Cardiosporidium cionae.</title>
        <authorList>
            <person name="Hunter E.S."/>
            <person name="Paight C.J."/>
            <person name="Lane C.E."/>
        </authorList>
    </citation>
    <scope>NUCLEOTIDE SEQUENCE [LARGE SCALE GENOMIC DNA]</scope>
    <source>
        <strain evidence="2">ESH_2018</strain>
    </source>
</reference>
<keyword evidence="3" id="KW-1185">Reference proteome</keyword>
<accession>A0ABQ7JEF6</accession>
<protein>
    <submittedName>
        <fullName evidence="2">BolA family protein</fullName>
    </submittedName>
</protein>
<name>A0ABQ7JEF6_9APIC</name>
<dbReference type="EMBL" id="JADAQX010000059">
    <property type="protein sequence ID" value="KAF8822384.1"/>
    <property type="molecule type" value="Genomic_DNA"/>
</dbReference>
<dbReference type="InterPro" id="IPR045115">
    <property type="entry name" value="BOL2"/>
</dbReference>
<dbReference type="SUPFAM" id="SSF82657">
    <property type="entry name" value="BolA-like"/>
    <property type="match status" value="1"/>
</dbReference>
<dbReference type="Pfam" id="PF01722">
    <property type="entry name" value="BolA"/>
    <property type="match status" value="1"/>
</dbReference>
<gene>
    <name evidence="2" type="ORF">IE077_004598</name>
</gene>
<dbReference type="InterPro" id="IPR002634">
    <property type="entry name" value="BolA"/>
</dbReference>
<dbReference type="Gene3D" id="3.10.20.90">
    <property type="entry name" value="Phosphatidylinositol 3-kinase Catalytic Subunit, Chain A, domain 1"/>
    <property type="match status" value="1"/>
</dbReference>
<organism evidence="2 3">
    <name type="scientific">Cardiosporidium cionae</name>
    <dbReference type="NCBI Taxonomy" id="476202"/>
    <lineage>
        <taxon>Eukaryota</taxon>
        <taxon>Sar</taxon>
        <taxon>Alveolata</taxon>
        <taxon>Apicomplexa</taxon>
        <taxon>Aconoidasida</taxon>
        <taxon>Nephromycida</taxon>
        <taxon>Cardiosporidium</taxon>
    </lineage>
</organism>
<proteinExistence type="inferred from homology"/>
<dbReference type="PIRSF" id="PIRSF003113">
    <property type="entry name" value="BolA"/>
    <property type="match status" value="1"/>
</dbReference>
<evidence type="ECO:0000313" key="2">
    <source>
        <dbReference type="EMBL" id="KAF8822384.1"/>
    </source>
</evidence>
<dbReference type="InterPro" id="IPR036065">
    <property type="entry name" value="BolA-like_sf"/>
</dbReference>
<comment type="caution">
    <text evidence="2">The sequence shown here is derived from an EMBL/GenBank/DDBJ whole genome shotgun (WGS) entry which is preliminary data.</text>
</comment>
<evidence type="ECO:0000256" key="1">
    <source>
        <dbReference type="RuleBase" id="RU003860"/>
    </source>
</evidence>
<evidence type="ECO:0000313" key="3">
    <source>
        <dbReference type="Proteomes" id="UP000823046"/>
    </source>
</evidence>
<sequence length="81" mass="9154">MVTEEGLKRKITGFFSPLFVSLVDTSGGCGAAFQLVIVSDTFAGKTQVQRHRMVNEVLHEEMKEIHALSMKCRTPLEWEKK</sequence>
<dbReference type="PANTHER" id="PTHR12735">
    <property type="entry name" value="BOLA-LIKE PROTEIN-RELATED"/>
    <property type="match status" value="1"/>
</dbReference>
<dbReference type="Proteomes" id="UP000823046">
    <property type="component" value="Unassembled WGS sequence"/>
</dbReference>